<dbReference type="PANTHER" id="PTHR21131">
    <property type="entry name" value="SERINE-TYPE ENDOPEPTIDASE INHIBITOR"/>
    <property type="match status" value="1"/>
</dbReference>
<evidence type="ECO:0000259" key="2">
    <source>
        <dbReference type="PROSITE" id="PS51465"/>
    </source>
</evidence>
<dbReference type="InterPro" id="IPR036058">
    <property type="entry name" value="Kazal_dom_sf"/>
</dbReference>
<feature type="non-terminal residue" evidence="3">
    <location>
        <position position="1"/>
    </location>
</feature>
<dbReference type="CDD" id="cd00104">
    <property type="entry name" value="KAZAL_FS"/>
    <property type="match status" value="1"/>
</dbReference>
<gene>
    <name evidence="3" type="ORF">ACFQ2O_21290</name>
</gene>
<dbReference type="GO" id="GO:0004867">
    <property type="term" value="F:serine-type endopeptidase inhibitor activity"/>
    <property type="evidence" value="ECO:0007669"/>
    <property type="project" value="UniProtKB-KW"/>
</dbReference>
<dbReference type="PROSITE" id="PS51257">
    <property type="entry name" value="PROKAR_LIPOPROTEIN"/>
    <property type="match status" value="1"/>
</dbReference>
<sequence length="81" mass="8583">MIKSFISLLSCSLLVLSACVNTQPEGTETTCIDPSKINTDAICTMQYEPVCGCDGKTYSNSCIADNAGVTSYTKGDCAEKQ</sequence>
<name>A0ABW3SXP2_9BACT</name>
<protein>
    <submittedName>
        <fullName evidence="3">Kazal-type serine protease inhibitor domain-containing protein</fullName>
    </submittedName>
</protein>
<accession>A0ABW3SXP2</accession>
<dbReference type="Pfam" id="PF00050">
    <property type="entry name" value="Kazal_1"/>
    <property type="match status" value="1"/>
</dbReference>
<evidence type="ECO:0000256" key="1">
    <source>
        <dbReference type="SAM" id="SignalP"/>
    </source>
</evidence>
<evidence type="ECO:0000313" key="4">
    <source>
        <dbReference type="Proteomes" id="UP001597094"/>
    </source>
</evidence>
<feature type="chain" id="PRO_5046518919" evidence="1">
    <location>
        <begin position="23"/>
        <end position="81"/>
    </location>
</feature>
<feature type="signal peptide" evidence="1">
    <location>
        <begin position="1"/>
        <end position="22"/>
    </location>
</feature>
<comment type="caution">
    <text evidence="3">The sequence shown here is derived from an EMBL/GenBank/DDBJ whole genome shotgun (WGS) entry which is preliminary data.</text>
</comment>
<keyword evidence="4" id="KW-1185">Reference proteome</keyword>
<dbReference type="RefSeq" id="WP_377532838.1">
    <property type="nucleotide sequence ID" value="NZ_JBHTLD010000372.1"/>
</dbReference>
<organism evidence="3 4">
    <name type="scientific">Pontibacter rugosus</name>
    <dbReference type="NCBI Taxonomy" id="1745966"/>
    <lineage>
        <taxon>Bacteria</taxon>
        <taxon>Pseudomonadati</taxon>
        <taxon>Bacteroidota</taxon>
        <taxon>Cytophagia</taxon>
        <taxon>Cytophagales</taxon>
        <taxon>Hymenobacteraceae</taxon>
        <taxon>Pontibacter</taxon>
    </lineage>
</organism>
<dbReference type="PROSITE" id="PS51465">
    <property type="entry name" value="KAZAL_2"/>
    <property type="match status" value="1"/>
</dbReference>
<keyword evidence="3" id="KW-0722">Serine protease inhibitor</keyword>
<dbReference type="InterPro" id="IPR002350">
    <property type="entry name" value="Kazal_dom"/>
</dbReference>
<evidence type="ECO:0000313" key="3">
    <source>
        <dbReference type="EMBL" id="MFD1188757.1"/>
    </source>
</evidence>
<dbReference type="PANTHER" id="PTHR21131:SF0">
    <property type="entry name" value="GEO10195P1-RELATED"/>
    <property type="match status" value="1"/>
</dbReference>
<proteinExistence type="predicted"/>
<dbReference type="Proteomes" id="UP001597094">
    <property type="component" value="Unassembled WGS sequence"/>
</dbReference>
<dbReference type="InterPro" id="IPR053265">
    <property type="entry name" value="Serpin"/>
</dbReference>
<keyword evidence="1" id="KW-0732">Signal</keyword>
<dbReference type="EMBL" id="JBHTLD010000372">
    <property type="protein sequence ID" value="MFD1188757.1"/>
    <property type="molecule type" value="Genomic_DNA"/>
</dbReference>
<dbReference type="Gene3D" id="3.30.60.30">
    <property type="match status" value="1"/>
</dbReference>
<reference evidence="4" key="1">
    <citation type="journal article" date="2019" name="Int. J. Syst. Evol. Microbiol.">
        <title>The Global Catalogue of Microorganisms (GCM) 10K type strain sequencing project: providing services to taxonomists for standard genome sequencing and annotation.</title>
        <authorList>
            <consortium name="The Broad Institute Genomics Platform"/>
            <consortium name="The Broad Institute Genome Sequencing Center for Infectious Disease"/>
            <person name="Wu L."/>
            <person name="Ma J."/>
        </authorList>
    </citation>
    <scope>NUCLEOTIDE SEQUENCE [LARGE SCALE GENOMIC DNA]</scope>
    <source>
        <strain evidence="4">JCM 31319</strain>
    </source>
</reference>
<feature type="domain" description="Kazal-like" evidence="2">
    <location>
        <begin position="25"/>
        <end position="79"/>
    </location>
</feature>
<keyword evidence="3" id="KW-0646">Protease inhibitor</keyword>
<dbReference type="SUPFAM" id="SSF100895">
    <property type="entry name" value="Kazal-type serine protease inhibitors"/>
    <property type="match status" value="1"/>
</dbReference>